<dbReference type="PANTHER" id="PTHR12236:SF86">
    <property type="entry name" value="CCP84AC-RELATED"/>
    <property type="match status" value="1"/>
</dbReference>
<dbReference type="Pfam" id="PF00379">
    <property type="entry name" value="Chitin_bind_4"/>
    <property type="match status" value="1"/>
</dbReference>
<keyword evidence="4" id="KW-1185">Reference proteome</keyword>
<protein>
    <submittedName>
        <fullName evidence="3">Cuticle protein 19</fullName>
    </submittedName>
</protein>
<comment type="caution">
    <text evidence="3">The sequence shown here is derived from an EMBL/GenBank/DDBJ whole genome shotgun (WGS) entry which is preliminary data.</text>
</comment>
<dbReference type="InterPro" id="IPR000618">
    <property type="entry name" value="Insect_cuticle"/>
</dbReference>
<evidence type="ECO:0000256" key="1">
    <source>
        <dbReference type="ARBA" id="ARBA00022460"/>
    </source>
</evidence>
<dbReference type="Proteomes" id="UP001151699">
    <property type="component" value="Chromosome B"/>
</dbReference>
<dbReference type="GO" id="GO:0031012">
    <property type="term" value="C:extracellular matrix"/>
    <property type="evidence" value="ECO:0007669"/>
    <property type="project" value="TreeGrafter"/>
</dbReference>
<dbReference type="EMBL" id="WJQU01000002">
    <property type="protein sequence ID" value="KAJ6640678.1"/>
    <property type="molecule type" value="Genomic_DNA"/>
</dbReference>
<keyword evidence="1 2" id="KW-0193">Cuticle</keyword>
<dbReference type="GO" id="GO:0005615">
    <property type="term" value="C:extracellular space"/>
    <property type="evidence" value="ECO:0007669"/>
    <property type="project" value="TreeGrafter"/>
</dbReference>
<organism evidence="3 4">
    <name type="scientific">Pseudolycoriella hygida</name>
    <dbReference type="NCBI Taxonomy" id="35572"/>
    <lineage>
        <taxon>Eukaryota</taxon>
        <taxon>Metazoa</taxon>
        <taxon>Ecdysozoa</taxon>
        <taxon>Arthropoda</taxon>
        <taxon>Hexapoda</taxon>
        <taxon>Insecta</taxon>
        <taxon>Pterygota</taxon>
        <taxon>Neoptera</taxon>
        <taxon>Endopterygota</taxon>
        <taxon>Diptera</taxon>
        <taxon>Nematocera</taxon>
        <taxon>Sciaroidea</taxon>
        <taxon>Sciaridae</taxon>
        <taxon>Pseudolycoriella</taxon>
    </lineage>
</organism>
<evidence type="ECO:0000313" key="4">
    <source>
        <dbReference type="Proteomes" id="UP001151699"/>
    </source>
</evidence>
<evidence type="ECO:0000256" key="2">
    <source>
        <dbReference type="PROSITE-ProRule" id="PRU00497"/>
    </source>
</evidence>
<dbReference type="AlphaFoldDB" id="A0A9Q0S1N4"/>
<accession>A0A9Q0S1N4</accession>
<dbReference type="PROSITE" id="PS51155">
    <property type="entry name" value="CHIT_BIND_RR_2"/>
    <property type="match status" value="1"/>
</dbReference>
<dbReference type="GO" id="GO:0042302">
    <property type="term" value="F:structural constituent of cuticle"/>
    <property type="evidence" value="ECO:0007669"/>
    <property type="project" value="UniProtKB-UniRule"/>
</dbReference>
<sequence>MIMHQLAVILIGFLMMTRYLTFGQFTEFFADYKDKNVIDYSFKYSVDDELSGVSMDHWEEKSDNRIIGRYALLEPGGYVRSVYYIVDGESGFRSTTQTRMLVTPYPTRTFQQSSVPYQHHTPIAYV</sequence>
<evidence type="ECO:0000313" key="3">
    <source>
        <dbReference type="EMBL" id="KAJ6640678.1"/>
    </source>
</evidence>
<name>A0A9Q0S1N4_9DIPT</name>
<dbReference type="InterPro" id="IPR051217">
    <property type="entry name" value="Insect_Cuticle_Struc_Prot"/>
</dbReference>
<dbReference type="OrthoDB" id="7783615at2759"/>
<proteinExistence type="predicted"/>
<dbReference type="PANTHER" id="PTHR12236">
    <property type="entry name" value="STRUCTURAL CONTITUENT OF CUTICLE"/>
    <property type="match status" value="1"/>
</dbReference>
<reference evidence="3" key="1">
    <citation type="submission" date="2022-07" db="EMBL/GenBank/DDBJ databases">
        <authorList>
            <person name="Trinca V."/>
            <person name="Uliana J.V.C."/>
            <person name="Torres T.T."/>
            <person name="Ward R.J."/>
            <person name="Monesi N."/>
        </authorList>
    </citation>
    <scope>NUCLEOTIDE SEQUENCE</scope>
    <source>
        <strain evidence="3">HSMRA1968</strain>
        <tissue evidence="3">Whole embryos</tissue>
    </source>
</reference>
<gene>
    <name evidence="3" type="primary">CU19_1</name>
    <name evidence="3" type="ORF">Bhyg_05609</name>
</gene>